<evidence type="ECO:0000313" key="2">
    <source>
        <dbReference type="EMBL" id="MCD1296141.1"/>
    </source>
</evidence>
<gene>
    <name evidence="2" type="ORF">CUJ83_14150</name>
</gene>
<keyword evidence="3" id="KW-1185">Reference proteome</keyword>
<dbReference type="Pfam" id="PF09341">
    <property type="entry name" value="Pcc1"/>
    <property type="match status" value="1"/>
</dbReference>
<sequence length="78" mass="9021">MHSILIEFEFGDRSKLVYESLKPELQAIPSERSKIELDVVGDQLNLFISAEDIISLRAAINTWLRLVKISEDMFKLKE</sequence>
<accession>A0AAP2W8L3</accession>
<organism evidence="2 3">
    <name type="scientific">Methanooceanicella nereidis</name>
    <dbReference type="NCBI Taxonomy" id="2052831"/>
    <lineage>
        <taxon>Archaea</taxon>
        <taxon>Methanobacteriati</taxon>
        <taxon>Methanobacteriota</taxon>
        <taxon>Stenosarchaea group</taxon>
        <taxon>Methanomicrobia</taxon>
        <taxon>Methanocellales</taxon>
        <taxon>Methanocellaceae</taxon>
        <taxon>Methanooceanicella</taxon>
    </lineage>
</organism>
<evidence type="ECO:0008006" key="4">
    <source>
        <dbReference type="Google" id="ProtNLM"/>
    </source>
</evidence>
<dbReference type="InterPro" id="IPR015419">
    <property type="entry name" value="CTAG/Pcc1"/>
</dbReference>
<dbReference type="RefSeq" id="WP_230743054.1">
    <property type="nucleotide sequence ID" value="NZ_PGCK01000014.1"/>
</dbReference>
<dbReference type="Gene3D" id="3.30.310.50">
    <property type="entry name" value="Alpha-D-phosphohexomutase, C-terminal domain"/>
    <property type="match status" value="1"/>
</dbReference>
<dbReference type="AlphaFoldDB" id="A0AAP2W8L3"/>
<dbReference type="NCBIfam" id="NF011470">
    <property type="entry name" value="PRK14887.1"/>
    <property type="match status" value="1"/>
</dbReference>
<proteinExistence type="inferred from homology"/>
<comment type="caution">
    <text evidence="2">The sequence shown here is derived from an EMBL/GenBank/DDBJ whole genome shotgun (WGS) entry which is preliminary data.</text>
</comment>
<evidence type="ECO:0000313" key="3">
    <source>
        <dbReference type="Proteomes" id="UP001320159"/>
    </source>
</evidence>
<comment type="similarity">
    <text evidence="1">Belongs to the CTAG/PCC1 family.</text>
</comment>
<dbReference type="EMBL" id="PGCK01000014">
    <property type="protein sequence ID" value="MCD1296141.1"/>
    <property type="molecule type" value="Genomic_DNA"/>
</dbReference>
<reference evidence="2 3" key="1">
    <citation type="submission" date="2017-11" db="EMBL/GenBank/DDBJ databases">
        <title>Isolation and Characterization of Family Methanocellaceae Species from Potential Methane Hydrate Area Offshore Southwestern Taiwan.</title>
        <authorList>
            <person name="Zhang W.-L."/>
            <person name="Chen W.-C."/>
            <person name="Lai M.-C."/>
            <person name="Chen S.-C."/>
        </authorList>
    </citation>
    <scope>NUCLEOTIDE SEQUENCE [LARGE SCALE GENOMIC DNA]</scope>
    <source>
        <strain evidence="2 3">CWC-04</strain>
    </source>
</reference>
<protein>
    <recommendedName>
        <fullName evidence="4">KEOPS complex subunit Pcc1</fullName>
    </recommendedName>
</protein>
<name>A0AAP2W8L3_9EURY</name>
<dbReference type="Proteomes" id="UP001320159">
    <property type="component" value="Unassembled WGS sequence"/>
</dbReference>
<evidence type="ECO:0000256" key="1">
    <source>
        <dbReference type="ARBA" id="ARBA00007073"/>
    </source>
</evidence>